<dbReference type="GO" id="GO:0003824">
    <property type="term" value="F:catalytic activity"/>
    <property type="evidence" value="ECO:0007669"/>
    <property type="project" value="InterPro"/>
</dbReference>
<name>A0A918NAE4_9GAMM</name>
<dbReference type="PANTHER" id="PTHR14237:SF19">
    <property type="entry name" value="MITOCHONDRIAL AMIDOXIME REDUCING COMPONENT 1"/>
    <property type="match status" value="1"/>
</dbReference>
<dbReference type="Pfam" id="PF03476">
    <property type="entry name" value="MOSC_N"/>
    <property type="match status" value="1"/>
</dbReference>
<evidence type="ECO:0000313" key="2">
    <source>
        <dbReference type="EMBL" id="GGX53547.1"/>
    </source>
</evidence>
<accession>A0A918NAE4</accession>
<protein>
    <submittedName>
        <fullName evidence="2">Molybdenum cofactor sulfurase</fullName>
    </submittedName>
</protein>
<keyword evidence="3" id="KW-1185">Reference proteome</keyword>
<gene>
    <name evidence="2" type="ORF">GCM10007392_21340</name>
</gene>
<comment type="caution">
    <text evidence="2">The sequence shown here is derived from an EMBL/GenBank/DDBJ whole genome shotgun (WGS) entry which is preliminary data.</text>
</comment>
<sequence length="279" mass="30365">MGFSDSKEAFMSVPVTLTELWIYPIKSFPGLSVDRLTFDAAGPVDDRRWMLVDEKGKFVSQRGLPKLASFGMARLDAGYTVTAPDGDSAVLPEPGQAGESFAVTVWKDELQAHEVSPELSQWFSAKLGKRVHLVHTGPASERRIPDPGTYDHERVGFADGYPLLICNEASLDGLNEASGLTLDMRRFRPNVVVRGAEDRSELMLGRLNLPEGHIDLLKTCVRCNIPAIDPDTATYQKDVAAQLKTHCEWDGSTIFGVNGVARGVTGLTVGDTALYSAQA</sequence>
<dbReference type="PANTHER" id="PTHR14237">
    <property type="entry name" value="MOLYBDOPTERIN COFACTOR SULFURASE MOSC"/>
    <property type="match status" value="1"/>
</dbReference>
<proteinExistence type="predicted"/>
<dbReference type="PROSITE" id="PS51340">
    <property type="entry name" value="MOSC"/>
    <property type="match status" value="1"/>
</dbReference>
<organism evidence="2 3">
    <name type="scientific">Saccharospirillum salsuginis</name>
    <dbReference type="NCBI Taxonomy" id="418750"/>
    <lineage>
        <taxon>Bacteria</taxon>
        <taxon>Pseudomonadati</taxon>
        <taxon>Pseudomonadota</taxon>
        <taxon>Gammaproteobacteria</taxon>
        <taxon>Oceanospirillales</taxon>
        <taxon>Saccharospirillaceae</taxon>
        <taxon>Saccharospirillum</taxon>
    </lineage>
</organism>
<dbReference type="InterPro" id="IPR005302">
    <property type="entry name" value="MoCF_Sase_C"/>
</dbReference>
<dbReference type="InterPro" id="IPR005303">
    <property type="entry name" value="MOCOS_middle"/>
</dbReference>
<dbReference type="InterPro" id="IPR011037">
    <property type="entry name" value="Pyrv_Knase-like_insert_dom_sf"/>
</dbReference>
<reference evidence="2" key="1">
    <citation type="journal article" date="2014" name="Int. J. Syst. Evol. Microbiol.">
        <title>Complete genome sequence of Corynebacterium casei LMG S-19264T (=DSM 44701T), isolated from a smear-ripened cheese.</title>
        <authorList>
            <consortium name="US DOE Joint Genome Institute (JGI-PGF)"/>
            <person name="Walter F."/>
            <person name="Albersmeier A."/>
            <person name="Kalinowski J."/>
            <person name="Ruckert C."/>
        </authorList>
    </citation>
    <scope>NUCLEOTIDE SEQUENCE</scope>
    <source>
        <strain evidence="2">KCTC 22169</strain>
    </source>
</reference>
<reference evidence="2" key="2">
    <citation type="submission" date="2020-09" db="EMBL/GenBank/DDBJ databases">
        <authorList>
            <person name="Sun Q."/>
            <person name="Kim S."/>
        </authorList>
    </citation>
    <scope>NUCLEOTIDE SEQUENCE</scope>
    <source>
        <strain evidence="2">KCTC 22169</strain>
    </source>
</reference>
<dbReference type="SUPFAM" id="SSF141673">
    <property type="entry name" value="MOSC N-terminal domain-like"/>
    <property type="match status" value="1"/>
</dbReference>
<dbReference type="GO" id="GO:0030151">
    <property type="term" value="F:molybdenum ion binding"/>
    <property type="evidence" value="ECO:0007669"/>
    <property type="project" value="InterPro"/>
</dbReference>
<evidence type="ECO:0000313" key="3">
    <source>
        <dbReference type="Proteomes" id="UP000626148"/>
    </source>
</evidence>
<dbReference type="GO" id="GO:0030170">
    <property type="term" value="F:pyridoxal phosphate binding"/>
    <property type="evidence" value="ECO:0007669"/>
    <property type="project" value="InterPro"/>
</dbReference>
<dbReference type="AlphaFoldDB" id="A0A918NAE4"/>
<dbReference type="SUPFAM" id="SSF50800">
    <property type="entry name" value="PK beta-barrel domain-like"/>
    <property type="match status" value="1"/>
</dbReference>
<feature type="domain" description="MOSC" evidence="1">
    <location>
        <begin position="137"/>
        <end position="276"/>
    </location>
</feature>
<evidence type="ECO:0000259" key="1">
    <source>
        <dbReference type="PROSITE" id="PS51340"/>
    </source>
</evidence>
<dbReference type="Pfam" id="PF03473">
    <property type="entry name" value="MOSC"/>
    <property type="match status" value="1"/>
</dbReference>
<dbReference type="Proteomes" id="UP000626148">
    <property type="component" value="Unassembled WGS sequence"/>
</dbReference>
<dbReference type="EMBL" id="BMXR01000004">
    <property type="protein sequence ID" value="GGX53547.1"/>
    <property type="molecule type" value="Genomic_DNA"/>
</dbReference>